<evidence type="ECO:0008006" key="3">
    <source>
        <dbReference type="Google" id="ProtNLM"/>
    </source>
</evidence>
<comment type="caution">
    <text evidence="1">The sequence shown here is derived from an EMBL/GenBank/DDBJ whole genome shotgun (WGS) entry which is preliminary data.</text>
</comment>
<gene>
    <name evidence="1" type="ORF">GCM10023195_63740</name>
</gene>
<organism evidence="1 2">
    <name type="scientific">Actinoallomurus liliacearum</name>
    <dbReference type="NCBI Taxonomy" id="1080073"/>
    <lineage>
        <taxon>Bacteria</taxon>
        <taxon>Bacillati</taxon>
        <taxon>Actinomycetota</taxon>
        <taxon>Actinomycetes</taxon>
        <taxon>Streptosporangiales</taxon>
        <taxon>Thermomonosporaceae</taxon>
        <taxon>Actinoallomurus</taxon>
    </lineage>
</organism>
<sequence>MACASRPNGQECLMARETHVTVTNGPGAESTALREGAEKLGVGVQEVTTVPAGYQDGLGAGVTYKVTTEGR</sequence>
<dbReference type="Proteomes" id="UP001500212">
    <property type="component" value="Unassembled WGS sequence"/>
</dbReference>
<evidence type="ECO:0000313" key="2">
    <source>
        <dbReference type="Proteomes" id="UP001500212"/>
    </source>
</evidence>
<keyword evidence="2" id="KW-1185">Reference proteome</keyword>
<evidence type="ECO:0000313" key="1">
    <source>
        <dbReference type="EMBL" id="GAA4614585.1"/>
    </source>
</evidence>
<dbReference type="EMBL" id="BAABHJ010000026">
    <property type="protein sequence ID" value="GAA4614585.1"/>
    <property type="molecule type" value="Genomic_DNA"/>
</dbReference>
<reference evidence="2" key="1">
    <citation type="journal article" date="2019" name="Int. J. Syst. Evol. Microbiol.">
        <title>The Global Catalogue of Microorganisms (GCM) 10K type strain sequencing project: providing services to taxonomists for standard genome sequencing and annotation.</title>
        <authorList>
            <consortium name="The Broad Institute Genomics Platform"/>
            <consortium name="The Broad Institute Genome Sequencing Center for Infectious Disease"/>
            <person name="Wu L."/>
            <person name="Ma J."/>
        </authorList>
    </citation>
    <scope>NUCLEOTIDE SEQUENCE [LARGE SCALE GENOMIC DNA]</scope>
    <source>
        <strain evidence="2">JCM 17938</strain>
    </source>
</reference>
<name>A0ABP8TVF4_9ACTN</name>
<proteinExistence type="predicted"/>
<accession>A0ABP8TVF4</accession>
<protein>
    <recommendedName>
        <fullName evidence="3">LytR/CpsA/Psr regulator C-terminal domain-containing protein</fullName>
    </recommendedName>
</protein>